<dbReference type="PANTHER" id="PTHR12296">
    <property type="entry name" value="DENN DOMAIN-CONTAINING PROTEIN 4"/>
    <property type="match status" value="1"/>
</dbReference>
<dbReference type="GO" id="GO:0005085">
    <property type="term" value="F:guanyl-nucleotide exchange factor activity"/>
    <property type="evidence" value="ECO:0007669"/>
    <property type="project" value="UniProtKB-KW"/>
</dbReference>
<evidence type="ECO:0000256" key="2">
    <source>
        <dbReference type="PROSITE-ProRule" id="PRU00708"/>
    </source>
</evidence>
<accession>A0AAX7VRW3</accession>
<dbReference type="InterPro" id="IPR002885">
    <property type="entry name" value="PPR_rpt"/>
</dbReference>
<reference evidence="6" key="1">
    <citation type="submission" date="2018-05" db="EMBL/GenBank/DDBJ databases">
        <authorList>
            <person name="Datahose"/>
        </authorList>
    </citation>
    <scope>NUCLEOTIDE SEQUENCE</scope>
</reference>
<dbReference type="Pfam" id="PF03456">
    <property type="entry name" value="uDENN"/>
    <property type="match status" value="1"/>
</dbReference>
<dbReference type="NCBIfam" id="TIGR00756">
    <property type="entry name" value="PPR"/>
    <property type="match status" value="1"/>
</dbReference>
<dbReference type="InterPro" id="IPR037516">
    <property type="entry name" value="Tripartite_DENN"/>
</dbReference>
<proteinExistence type="predicted"/>
<dbReference type="InterPro" id="IPR001194">
    <property type="entry name" value="cDENN_dom"/>
</dbReference>
<dbReference type="PROSITE" id="PS51375">
    <property type="entry name" value="PPR"/>
    <property type="match status" value="1"/>
</dbReference>
<organism evidence="6 7">
    <name type="scientific">Astatotilapia calliptera</name>
    <name type="common">Eastern happy</name>
    <name type="synonym">Chromis callipterus</name>
    <dbReference type="NCBI Taxonomy" id="8154"/>
    <lineage>
        <taxon>Eukaryota</taxon>
        <taxon>Metazoa</taxon>
        <taxon>Chordata</taxon>
        <taxon>Craniata</taxon>
        <taxon>Vertebrata</taxon>
        <taxon>Euteleostomi</taxon>
        <taxon>Actinopterygii</taxon>
        <taxon>Neopterygii</taxon>
        <taxon>Teleostei</taxon>
        <taxon>Neoteleostei</taxon>
        <taxon>Acanthomorphata</taxon>
        <taxon>Ovalentaria</taxon>
        <taxon>Cichlomorphae</taxon>
        <taxon>Cichliformes</taxon>
        <taxon>Cichlidae</taxon>
        <taxon>African cichlids</taxon>
        <taxon>Pseudocrenilabrinae</taxon>
        <taxon>Haplochromini</taxon>
        <taxon>Astatotilapia</taxon>
    </lineage>
</organism>
<evidence type="ECO:0000313" key="6">
    <source>
        <dbReference type="Ensembl" id="ENSACLP00000078666.1"/>
    </source>
</evidence>
<sequence length="1236" mass="139076">MTEEKCPQLVDYFVVAGLDPAGPWRPLDEDGKAAASSTTSSSSSSTGRAAEPVTDLVVIARGLGEDVPEGFTCIEKTLGGHSAELSAGLINNPHLYLCYRRGRDKPPILDLGVLYEGKEQLKQGWYVIETTPYSRSASLSAGGAPTAHRVFLTYRRAPDSQGLHTLGVTDIALLLPSKGEVAPHTFCRVDKNLNTGMWGPALHVCYKRAVATANALVFEADLISRYPEEDLDSFPLPESVPVFCLPMGVTVESWPQNTKYQLPVFSTFVLTSASGDKVYGAAIQFYESFCRELLSERQSIRLGLLSVVDRRPITNRSLQVKKSICVLSHWPFFTVFQKFLTFVYRYSISGPHVLPIEKHISSFMHNVPFPSPQRPRILVQLSPYDNLLLCQPVSSPLPLSGASFLKLLQNLGPENACTLLLAVLTEHKLLLHSLRPDVLTSVSEALVSMTFPLRWLCPYIPLCPLQMADVLLAPMPFIVGVHSSYFDLHDPPTDVVCVDLDANTIFQSDDKKPLSWRSLPRKHGKMLFNVLTNLHKTLEKICTPGQEEATLEFLLTDYDQIYRRQKQLELEIQEAFLRFMSCLLRGYRAFLLPITQAPSDTTTDCSSLFNLQGFLKSRDRTQQKFYTQLTKTQMFTQFIEECSFVSDRHACLEFFDECVQKVDVEKPEEVRLIDLDETHSGEHTVFIMPPEEPQEPDGSECPALYSYETFPTLKLELFDQPQDQLRVPAKGSAPSSPAPRRTKQEIKLAQKRAQKYSAVPDMWSKCLLGHCYGLWFIYLPTFVRAETAKVRALHTAYDVLKHMENRKVVLPDEVCYRILMQLCGQFGQPVLAVRVLLEMKKAGITPNTITYGYYNKAVLESKWPSTNQGGRLRWAKLRNVLLAVAQFRQPIKRRQKSGSVGSNSLSSMKMASDSKRRPAQLRRVLLFLCDIIVSLILLSAPQRSNRVRSPSSVRRGPMAAQTPSPVNPRWDGGTRPRRLQRPPVELWFSGVRSASPASTKSPLPPCVQVLMSSCSLCRSCNSLVYDEEIMAGWTSDDSNLNSSCPFCGSSFVPFLNAEICDLGPVSRYSWFSTTDGCWWSNSRSIDRLCRIDRCFLSGPFLSHIILTGRLTHRLHPLHQGSSVGGVPQVTVAYLSPLVLRKELESLLENEGEAVLAQPQFLDNHSIIFWNLVWYFQRLGLPNNLLQLVRASPLSENSAVRVRLLWDTLTPDTDQWPPLYVLWRIHSEMNTRLLLSC</sequence>
<dbReference type="SMART" id="SM00799">
    <property type="entry name" value="DENN"/>
    <property type="match status" value="1"/>
</dbReference>
<evidence type="ECO:0000313" key="7">
    <source>
        <dbReference type="Proteomes" id="UP000265100"/>
    </source>
</evidence>
<feature type="region of interest" description="Disordered" evidence="3">
    <location>
        <begin position="893"/>
        <end position="914"/>
    </location>
</feature>
<dbReference type="Gene3D" id="1.25.40.10">
    <property type="entry name" value="Tetratricopeptide repeat domain"/>
    <property type="match status" value="1"/>
</dbReference>
<dbReference type="PROSITE" id="PS51498">
    <property type="entry name" value="MABP"/>
    <property type="match status" value="1"/>
</dbReference>
<dbReference type="PROSITE" id="PS50211">
    <property type="entry name" value="DENN"/>
    <property type="match status" value="1"/>
</dbReference>
<dbReference type="Pfam" id="PF02141">
    <property type="entry name" value="DENN"/>
    <property type="match status" value="1"/>
</dbReference>
<feature type="repeat" description="PPR" evidence="2">
    <location>
        <begin position="812"/>
        <end position="846"/>
    </location>
</feature>
<dbReference type="InterPro" id="IPR005112">
    <property type="entry name" value="dDENN_dom"/>
</dbReference>
<reference evidence="6" key="3">
    <citation type="submission" date="2025-09" db="UniProtKB">
        <authorList>
            <consortium name="Ensembl"/>
        </authorList>
    </citation>
    <scope>IDENTIFICATION</scope>
</reference>
<gene>
    <name evidence="6" type="primary">DENND4B</name>
</gene>
<dbReference type="FunFam" id="1.25.40.10:FF:000042">
    <property type="entry name" value="C-myc promoter-binding protein isoform X1"/>
    <property type="match status" value="1"/>
</dbReference>
<feature type="compositionally biased region" description="Low complexity" evidence="3">
    <location>
        <begin position="897"/>
        <end position="907"/>
    </location>
</feature>
<dbReference type="InterPro" id="IPR023341">
    <property type="entry name" value="MABP"/>
</dbReference>
<dbReference type="InterPro" id="IPR051696">
    <property type="entry name" value="DENN_Domain_GEFs"/>
</dbReference>
<feature type="region of interest" description="Disordered" evidence="3">
    <location>
        <begin position="946"/>
        <end position="975"/>
    </location>
</feature>
<dbReference type="SMART" id="SM00801">
    <property type="entry name" value="dDENN"/>
    <property type="match status" value="1"/>
</dbReference>
<dbReference type="GeneTree" id="ENSGT00940000160472"/>
<evidence type="ECO:0000259" key="4">
    <source>
        <dbReference type="PROSITE" id="PS50211"/>
    </source>
</evidence>
<feature type="domain" description="UDENN" evidence="4">
    <location>
        <begin position="202"/>
        <end position="651"/>
    </location>
</feature>
<name>A0AAX7VRW3_ASTCA</name>
<protein>
    <recommendedName>
        <fullName evidence="8">DENN/MADD domain containing 4B</fullName>
    </recommendedName>
</protein>
<evidence type="ECO:0000256" key="3">
    <source>
        <dbReference type="SAM" id="MobiDB-lite"/>
    </source>
</evidence>
<dbReference type="InterPro" id="IPR005113">
    <property type="entry name" value="uDENN_dom"/>
</dbReference>
<dbReference type="SMART" id="SM00800">
    <property type="entry name" value="uDENN"/>
    <property type="match status" value="1"/>
</dbReference>
<dbReference type="AlphaFoldDB" id="A0AAX7VRW3"/>
<evidence type="ECO:0008006" key="8">
    <source>
        <dbReference type="Google" id="ProtNLM"/>
    </source>
</evidence>
<dbReference type="Gene3D" id="3.40.50.11500">
    <property type="match status" value="1"/>
</dbReference>
<dbReference type="Pfam" id="PF03455">
    <property type="entry name" value="dDENN"/>
    <property type="match status" value="1"/>
</dbReference>
<keyword evidence="1" id="KW-0344">Guanine-nucleotide releasing factor</keyword>
<dbReference type="Proteomes" id="UP000265100">
    <property type="component" value="Chromosome 11"/>
</dbReference>
<feature type="region of interest" description="Disordered" evidence="3">
    <location>
        <begin position="25"/>
        <end position="49"/>
    </location>
</feature>
<evidence type="ECO:0000256" key="1">
    <source>
        <dbReference type="ARBA" id="ARBA00022658"/>
    </source>
</evidence>
<dbReference type="InterPro" id="IPR043153">
    <property type="entry name" value="DENN_C"/>
</dbReference>
<evidence type="ECO:0000259" key="5">
    <source>
        <dbReference type="PROSITE" id="PS51498"/>
    </source>
</evidence>
<dbReference type="PANTHER" id="PTHR12296:SF18">
    <property type="entry name" value="DENN DOMAIN-CONTAINING PROTEIN 4B"/>
    <property type="match status" value="1"/>
</dbReference>
<dbReference type="GO" id="GO:0031410">
    <property type="term" value="C:cytoplasmic vesicle"/>
    <property type="evidence" value="ECO:0007669"/>
    <property type="project" value="TreeGrafter"/>
</dbReference>
<dbReference type="InterPro" id="IPR011990">
    <property type="entry name" value="TPR-like_helical_dom_sf"/>
</dbReference>
<feature type="compositionally biased region" description="Low complexity" evidence="3">
    <location>
        <begin position="946"/>
        <end position="955"/>
    </location>
</feature>
<dbReference type="Pfam" id="PF13041">
    <property type="entry name" value="PPR_2"/>
    <property type="match status" value="1"/>
</dbReference>
<feature type="domain" description="MABP" evidence="5">
    <location>
        <begin position="50"/>
        <end position="210"/>
    </location>
</feature>
<feature type="compositionally biased region" description="Low complexity" evidence="3">
    <location>
        <begin position="33"/>
        <end position="46"/>
    </location>
</feature>
<dbReference type="GO" id="GO:0032483">
    <property type="term" value="P:regulation of Rab protein signal transduction"/>
    <property type="evidence" value="ECO:0007669"/>
    <property type="project" value="TreeGrafter"/>
</dbReference>
<dbReference type="Ensembl" id="ENSACLT00000047024.1">
    <property type="protein sequence ID" value="ENSACLP00000078666.1"/>
    <property type="gene ID" value="ENSACLG00000014937.2"/>
</dbReference>
<reference evidence="6" key="2">
    <citation type="submission" date="2025-08" db="UniProtKB">
        <authorList>
            <consortium name="Ensembl"/>
        </authorList>
    </citation>
    <scope>IDENTIFICATION</scope>
</reference>
<keyword evidence="7" id="KW-1185">Reference proteome</keyword>
<dbReference type="Gene3D" id="2.100.10.50">
    <property type="match status" value="1"/>
</dbReference>